<sequence>MYEDYCADYSFKSDFKPEFVSLWAGWLGKDNLHKLDQVTPNEWGKFNTLLRLLSQRYTMLAISHETKQVAKVNDIESYLSTYEQAMNKDSEQFSAFIIQELSCAISESWDHTYIIWHKSKGEIHSLSPLIKACDLEHFSG</sequence>
<gene>
    <name evidence="1" type="ORF">EA797_21535</name>
</gene>
<dbReference type="EMBL" id="RFFM01000014">
    <property type="protein sequence ID" value="RMH87448.1"/>
    <property type="molecule type" value="Genomic_DNA"/>
</dbReference>
<evidence type="ECO:0000313" key="2">
    <source>
        <dbReference type="Proteomes" id="UP000269774"/>
    </source>
</evidence>
<dbReference type="Proteomes" id="UP000269774">
    <property type="component" value="Unassembled WGS sequence"/>
</dbReference>
<evidence type="ECO:0000313" key="1">
    <source>
        <dbReference type="EMBL" id="RMH87448.1"/>
    </source>
</evidence>
<reference evidence="1 2" key="1">
    <citation type="submission" date="2018-10" db="EMBL/GenBank/DDBJ databases">
        <title>Pseudomonas zhaodongensis NEAU-ST5-21(T) genome.</title>
        <authorList>
            <person name="Peng J."/>
            <person name="Liu Z.-P."/>
        </authorList>
    </citation>
    <scope>NUCLEOTIDE SEQUENCE [LARGE SCALE GENOMIC DNA]</scope>
    <source>
        <strain evidence="1 2">NEAU-ST5-21</strain>
    </source>
</reference>
<accession>A0A3M2HER6</accession>
<name>A0A3M2HER6_9GAMM</name>
<dbReference type="OrthoDB" id="9794400at2"/>
<organism evidence="1 2">
    <name type="scientific">Stutzerimonas zhaodongensis</name>
    <dbReference type="NCBI Taxonomy" id="1176257"/>
    <lineage>
        <taxon>Bacteria</taxon>
        <taxon>Pseudomonadati</taxon>
        <taxon>Pseudomonadota</taxon>
        <taxon>Gammaproteobacteria</taxon>
        <taxon>Pseudomonadales</taxon>
        <taxon>Pseudomonadaceae</taxon>
        <taxon>Stutzerimonas</taxon>
    </lineage>
</organism>
<proteinExistence type="predicted"/>
<protein>
    <submittedName>
        <fullName evidence="1">Uncharacterized protein</fullName>
    </submittedName>
</protein>
<dbReference type="AlphaFoldDB" id="A0A3M2HER6"/>
<keyword evidence="2" id="KW-1185">Reference proteome</keyword>
<comment type="caution">
    <text evidence="1">The sequence shown here is derived from an EMBL/GenBank/DDBJ whole genome shotgun (WGS) entry which is preliminary data.</text>
</comment>